<dbReference type="GO" id="GO:0003824">
    <property type="term" value="F:catalytic activity"/>
    <property type="evidence" value="ECO:0007669"/>
    <property type="project" value="InterPro"/>
</dbReference>
<dbReference type="EMBL" id="CP036287">
    <property type="protein sequence ID" value="QDU65746.1"/>
    <property type="molecule type" value="Genomic_DNA"/>
</dbReference>
<gene>
    <name evidence="8" type="ORF">Pla133_08120</name>
</gene>
<dbReference type="GO" id="GO:0051539">
    <property type="term" value="F:4 iron, 4 sulfur cluster binding"/>
    <property type="evidence" value="ECO:0007669"/>
    <property type="project" value="UniProtKB-KW"/>
</dbReference>
<dbReference type="PANTHER" id="PTHR43409">
    <property type="entry name" value="ANAEROBIC MAGNESIUM-PROTOPORPHYRIN IX MONOMETHYL ESTER CYCLASE-RELATED"/>
    <property type="match status" value="1"/>
</dbReference>
<organism evidence="8 9">
    <name type="scientific">Engelhardtia mirabilis</name>
    <dbReference type="NCBI Taxonomy" id="2528011"/>
    <lineage>
        <taxon>Bacteria</taxon>
        <taxon>Pseudomonadati</taxon>
        <taxon>Planctomycetota</taxon>
        <taxon>Planctomycetia</taxon>
        <taxon>Planctomycetia incertae sedis</taxon>
        <taxon>Engelhardtia</taxon>
    </lineage>
</organism>
<dbReference type="SUPFAM" id="SSF102114">
    <property type="entry name" value="Radical SAM enzymes"/>
    <property type="match status" value="1"/>
</dbReference>
<dbReference type="SFLD" id="SFLDS00029">
    <property type="entry name" value="Radical_SAM"/>
    <property type="match status" value="1"/>
</dbReference>
<dbReference type="InterPro" id="IPR034466">
    <property type="entry name" value="Methyltransferase_Class_B"/>
</dbReference>
<dbReference type="InterPro" id="IPR051198">
    <property type="entry name" value="BchE-like"/>
</dbReference>
<dbReference type="SFLD" id="SFLDG01082">
    <property type="entry name" value="B12-binding_domain_containing"/>
    <property type="match status" value="1"/>
</dbReference>
<dbReference type="Pfam" id="PF13282">
    <property type="entry name" value="DUF4070"/>
    <property type="match status" value="1"/>
</dbReference>
<dbReference type="InterPro" id="IPR007197">
    <property type="entry name" value="rSAM"/>
</dbReference>
<dbReference type="Gene3D" id="3.40.50.280">
    <property type="entry name" value="Cobalamin-binding domain"/>
    <property type="match status" value="1"/>
</dbReference>
<accession>A0A518BFK9</accession>
<dbReference type="InterPro" id="IPR006158">
    <property type="entry name" value="Cobalamin-bd"/>
</dbReference>
<keyword evidence="5" id="KW-0411">Iron-sulfur</keyword>
<dbReference type="Proteomes" id="UP000316921">
    <property type="component" value="Chromosome"/>
</dbReference>
<evidence type="ECO:0000256" key="5">
    <source>
        <dbReference type="ARBA" id="ARBA00023014"/>
    </source>
</evidence>
<dbReference type="PANTHER" id="PTHR43409:SF3">
    <property type="entry name" value="HYPOTHETICAL METHYLTRANSFERASE"/>
    <property type="match status" value="1"/>
</dbReference>
<dbReference type="SMART" id="SM00729">
    <property type="entry name" value="Elp3"/>
    <property type="match status" value="1"/>
</dbReference>
<evidence type="ECO:0000256" key="6">
    <source>
        <dbReference type="SAM" id="MobiDB-lite"/>
    </source>
</evidence>
<keyword evidence="3" id="KW-0479">Metal-binding</keyword>
<reference evidence="8 9" key="1">
    <citation type="submission" date="2019-02" db="EMBL/GenBank/DDBJ databases">
        <title>Deep-cultivation of Planctomycetes and their phenomic and genomic characterization uncovers novel biology.</title>
        <authorList>
            <person name="Wiegand S."/>
            <person name="Jogler M."/>
            <person name="Boedeker C."/>
            <person name="Pinto D."/>
            <person name="Vollmers J."/>
            <person name="Rivas-Marin E."/>
            <person name="Kohn T."/>
            <person name="Peeters S.H."/>
            <person name="Heuer A."/>
            <person name="Rast P."/>
            <person name="Oberbeckmann S."/>
            <person name="Bunk B."/>
            <person name="Jeske O."/>
            <person name="Meyerdierks A."/>
            <person name="Storesund J.E."/>
            <person name="Kallscheuer N."/>
            <person name="Luecker S."/>
            <person name="Lage O.M."/>
            <person name="Pohl T."/>
            <person name="Merkel B.J."/>
            <person name="Hornburger P."/>
            <person name="Mueller R.-W."/>
            <person name="Bruemmer F."/>
            <person name="Labrenz M."/>
            <person name="Spormann A.M."/>
            <person name="Op den Camp H."/>
            <person name="Overmann J."/>
            <person name="Amann R."/>
            <person name="Jetten M.S.M."/>
            <person name="Mascher T."/>
            <person name="Medema M.H."/>
            <person name="Devos D.P."/>
            <person name="Kaster A.-K."/>
            <person name="Ovreas L."/>
            <person name="Rohde M."/>
            <person name="Galperin M.Y."/>
            <person name="Jogler C."/>
        </authorList>
    </citation>
    <scope>NUCLEOTIDE SEQUENCE [LARGE SCALE GENOMIC DNA]</scope>
    <source>
        <strain evidence="8 9">Pla133</strain>
    </source>
</reference>
<evidence type="ECO:0000256" key="4">
    <source>
        <dbReference type="ARBA" id="ARBA00023004"/>
    </source>
</evidence>
<keyword evidence="4" id="KW-0408">Iron</keyword>
<evidence type="ECO:0000256" key="2">
    <source>
        <dbReference type="ARBA" id="ARBA00022691"/>
    </source>
</evidence>
<keyword evidence="2" id="KW-0949">S-adenosyl-L-methionine</keyword>
<feature type="domain" description="Elp3/MiaA/NifB-like radical SAM core" evidence="7">
    <location>
        <begin position="193"/>
        <end position="442"/>
    </location>
</feature>
<keyword evidence="9" id="KW-1185">Reference proteome</keyword>
<dbReference type="InterPro" id="IPR058240">
    <property type="entry name" value="rSAM_sf"/>
</dbReference>
<dbReference type="RefSeq" id="WP_145062643.1">
    <property type="nucleotide sequence ID" value="NZ_CP036287.1"/>
</dbReference>
<evidence type="ECO:0000313" key="9">
    <source>
        <dbReference type="Proteomes" id="UP000316921"/>
    </source>
</evidence>
<protein>
    <submittedName>
        <fullName evidence="8">B12 binding domain protein</fullName>
    </submittedName>
</protein>
<dbReference type="GO" id="GO:0005829">
    <property type="term" value="C:cytosol"/>
    <property type="evidence" value="ECO:0007669"/>
    <property type="project" value="TreeGrafter"/>
</dbReference>
<dbReference type="SFLD" id="SFLDG01123">
    <property type="entry name" value="methyltransferase_(Class_B)"/>
    <property type="match status" value="1"/>
</dbReference>
<evidence type="ECO:0000259" key="7">
    <source>
        <dbReference type="SMART" id="SM00729"/>
    </source>
</evidence>
<sequence>MQILLVHPAFPRDTFWSFEHALEAAGRRATMPPLGLLTVAGLLPADRFELTLADENLGPTSDEAILAADVVFASAMIVQRQSLRRLVERCRRLGRPVVIGGPLVSACFSQLVEEGSGSAHFFIGEAEQAMGWLVEDLERGELRPAYAHVTDETRAQEVRDVFGPRTRCLVAARPSLDSSPLPRFDLLEMPAYHSMAVQTSRGCPIGCEFCDIWKQFGLKARTSATSRVLDQLSLLFTLGWRGRVFVVDDNFIGNVGAARSLLPELIRWQRDPKPCFLPSDLRRALGPARERRLLAGWRRDRRRRFPFAFSTEADVRIGMDAPKLTEVREAMVAAGFNSLFLGIETPDSASLLEAGKRVNVGKQGDAAANLLASVERIRRAGLEVMSGFIVGFDHDPPDIDRSMVAFIERAAIPVAMVGLLAVGPGTDLEARLAREGRLRGRFGGSQTHAFELDFEPRGRSRGVVVEQYARVLHALYGPGMGSFYARCETTIEQLPAPPRSGDRLGRRELLAFLRSLVSIRPRTDYWRFLARVLLRRPRFLGMAVVLALQGDHLQRLTAVRLEEYRRRSAHLGPEPRAVESTADRREEEPVDAVPV</sequence>
<dbReference type="InterPro" id="IPR025274">
    <property type="entry name" value="DUF4070"/>
</dbReference>
<evidence type="ECO:0000256" key="3">
    <source>
        <dbReference type="ARBA" id="ARBA00022723"/>
    </source>
</evidence>
<evidence type="ECO:0000313" key="8">
    <source>
        <dbReference type="EMBL" id="QDU65746.1"/>
    </source>
</evidence>
<comment type="cofactor">
    <cofactor evidence="1">
        <name>[4Fe-4S] cluster</name>
        <dbReference type="ChEBI" id="CHEBI:49883"/>
    </cofactor>
</comment>
<dbReference type="GO" id="GO:0031419">
    <property type="term" value="F:cobalamin binding"/>
    <property type="evidence" value="ECO:0007669"/>
    <property type="project" value="InterPro"/>
</dbReference>
<dbReference type="GO" id="GO:0046872">
    <property type="term" value="F:metal ion binding"/>
    <property type="evidence" value="ECO:0007669"/>
    <property type="project" value="UniProtKB-KW"/>
</dbReference>
<name>A0A518BFK9_9BACT</name>
<dbReference type="Pfam" id="PF02310">
    <property type="entry name" value="B12-binding"/>
    <property type="match status" value="1"/>
</dbReference>
<feature type="region of interest" description="Disordered" evidence="6">
    <location>
        <begin position="570"/>
        <end position="595"/>
    </location>
</feature>
<dbReference type="AlphaFoldDB" id="A0A518BFK9"/>
<dbReference type="InterPro" id="IPR006638">
    <property type="entry name" value="Elp3/MiaA/NifB-like_rSAM"/>
</dbReference>
<evidence type="ECO:0000256" key="1">
    <source>
        <dbReference type="ARBA" id="ARBA00001966"/>
    </source>
</evidence>
<dbReference type="Pfam" id="PF04055">
    <property type="entry name" value="Radical_SAM"/>
    <property type="match status" value="1"/>
</dbReference>
<proteinExistence type="predicted"/>
<dbReference type="KEGG" id="pbap:Pla133_08120"/>